<protein>
    <recommendedName>
        <fullName evidence="1">UPF0246 protein F7O84_16720</fullName>
    </recommendedName>
</protein>
<comment type="caution">
    <text evidence="2">The sequence shown here is derived from an EMBL/GenBank/DDBJ whole genome shotgun (WGS) entry which is preliminary data.</text>
</comment>
<accession>A0A7V7QIL2</accession>
<evidence type="ECO:0000313" key="2">
    <source>
        <dbReference type="EMBL" id="KAB1436010.1"/>
    </source>
</evidence>
<dbReference type="NCBIfam" id="NF002543">
    <property type="entry name" value="PRK02101.1-4"/>
    <property type="match status" value="1"/>
</dbReference>
<proteinExistence type="inferred from homology"/>
<reference evidence="2 3" key="1">
    <citation type="submission" date="2019-09" db="EMBL/GenBank/DDBJ databases">
        <authorList>
            <person name="Valk L.C."/>
        </authorList>
    </citation>
    <scope>NUCLEOTIDE SEQUENCE [LARGE SCALE GENOMIC DNA]</scope>
    <source>
        <strain evidence="2">GalUA</strain>
    </source>
</reference>
<evidence type="ECO:0000313" key="3">
    <source>
        <dbReference type="Proteomes" id="UP000461768"/>
    </source>
</evidence>
<dbReference type="PANTHER" id="PTHR30283:SF4">
    <property type="entry name" value="PEROXIDE STRESS RESISTANCE PROTEIN YAAA"/>
    <property type="match status" value="1"/>
</dbReference>
<name>A0A7V7QIL2_9FIRM</name>
<sequence>MRIIISPAKKMKINTDMLPFEDIPYFIEETKVIQKTLQTLSYEEAKNLWKCNDKIATYHYDRLKALDLYHNLTPAILSYEGIQYQYMSPSVFHTQELEYIKEHLRILSGFYGLLKTFDGVVPYRLEMQAKLFIEDKKSLYDYWKDLLAKQLFAESKQIVNLASVEYSKCITKYRKEDVHIVTCVFGEWINNKVVEKGTYAKMARGEMVRFMAEKKIKAVEQIKEFDRLGYLFSEELSDDNIYIFLRVK</sequence>
<dbReference type="PANTHER" id="PTHR30283">
    <property type="entry name" value="PEROXIDE STRESS RESPONSE PROTEIN YAAA"/>
    <property type="match status" value="1"/>
</dbReference>
<gene>
    <name evidence="2" type="primary">yaaA</name>
    <name evidence="2" type="ORF">F7O84_16720</name>
</gene>
<dbReference type="Proteomes" id="UP000461768">
    <property type="component" value="Unassembled WGS sequence"/>
</dbReference>
<dbReference type="GO" id="GO:0005829">
    <property type="term" value="C:cytosol"/>
    <property type="evidence" value="ECO:0007669"/>
    <property type="project" value="TreeGrafter"/>
</dbReference>
<organism evidence="2 3">
    <name type="scientific">Candidatus Galacturonatibacter soehngenii</name>
    <dbReference type="NCBI Taxonomy" id="2307010"/>
    <lineage>
        <taxon>Bacteria</taxon>
        <taxon>Bacillati</taxon>
        <taxon>Bacillota</taxon>
        <taxon>Clostridia</taxon>
        <taxon>Lachnospirales</taxon>
        <taxon>Lachnospiraceae</taxon>
        <taxon>Candidatus Galacturonatibacter</taxon>
    </lineage>
</organism>
<dbReference type="InterPro" id="IPR005583">
    <property type="entry name" value="YaaA"/>
</dbReference>
<dbReference type="RefSeq" id="WP_151147894.1">
    <property type="nucleotide sequence ID" value="NZ_WAGX01000007.1"/>
</dbReference>
<dbReference type="HAMAP" id="MF_00652">
    <property type="entry name" value="UPF0246"/>
    <property type="match status" value="1"/>
</dbReference>
<dbReference type="OrthoDB" id="9777133at2"/>
<dbReference type="Pfam" id="PF03883">
    <property type="entry name" value="H2O2_YaaD"/>
    <property type="match status" value="1"/>
</dbReference>
<dbReference type="GO" id="GO:0033194">
    <property type="term" value="P:response to hydroperoxide"/>
    <property type="evidence" value="ECO:0007669"/>
    <property type="project" value="TreeGrafter"/>
</dbReference>
<dbReference type="EMBL" id="WAGX01000007">
    <property type="protein sequence ID" value="KAB1436010.1"/>
    <property type="molecule type" value="Genomic_DNA"/>
</dbReference>
<keyword evidence="3" id="KW-1185">Reference proteome</keyword>
<comment type="similarity">
    <text evidence="1">Belongs to the UPF0246 family.</text>
</comment>
<dbReference type="AlphaFoldDB" id="A0A7V7QIL2"/>
<reference evidence="2 3" key="2">
    <citation type="submission" date="2020-02" db="EMBL/GenBank/DDBJ databases">
        <title>Candidatus Galacturonibacter soehngenii shows hetero-acetogenic catabolism of galacturonic acid but lacks a canonical carbon monoxide dehydrogenase/acetyl-CoA synthase complex.</title>
        <authorList>
            <person name="Diender M."/>
            <person name="Stouten G.R."/>
            <person name="Petersen J.F."/>
            <person name="Nielsen P.H."/>
            <person name="Dueholm M.S."/>
            <person name="Pronk J.T."/>
            <person name="Van Loosdrecht M.C.M."/>
        </authorList>
    </citation>
    <scope>NUCLEOTIDE SEQUENCE [LARGE SCALE GENOMIC DNA]</scope>
    <source>
        <strain evidence="2">GalUA</strain>
    </source>
</reference>
<evidence type="ECO:0000256" key="1">
    <source>
        <dbReference type="HAMAP-Rule" id="MF_00652"/>
    </source>
</evidence>